<dbReference type="CDD" id="cd05327">
    <property type="entry name" value="retinol-DH_like_SDR_c_like"/>
    <property type="match status" value="1"/>
</dbReference>
<evidence type="ECO:0000313" key="3">
    <source>
        <dbReference type="Proteomes" id="UP001180724"/>
    </source>
</evidence>
<dbReference type="PRINTS" id="PR00081">
    <property type="entry name" value="GDHRDH"/>
</dbReference>
<keyword evidence="3" id="KW-1185">Reference proteome</keyword>
<dbReference type="Pfam" id="PF00106">
    <property type="entry name" value="adh_short"/>
    <property type="match status" value="1"/>
</dbReference>
<gene>
    <name evidence="2" type="ORF">RM812_13090</name>
</gene>
<dbReference type="InterPro" id="IPR002347">
    <property type="entry name" value="SDR_fam"/>
</dbReference>
<sequence>MTQQQRWTAEQIPDQTERVFVVTGANSGLGLATTRAVSRRGGHVILAVRDEEKGRRAVAEITAEQPGADLEVRPLDLADLDSVRAFAERVRADYPRLDVLVNNAGVMAPPRRLSAQGHELQFACNHLGHFALTGLLLDRLADGDDPRVVTVTSTNHRQGRLFFDDLAGERTYAPMAFYNQSKFANAVFGRELHRRLTGVGSPVRSLLAHPGYTATNLQTSAPVGMVRMLFGRVLIPLAQSPDRGALPQLYAATDPGARGGEFIGPNGPAELRGGPTRVRLSPAAADAGTGRRLWELSERLTDVRFPLRP</sequence>
<evidence type="ECO:0000256" key="1">
    <source>
        <dbReference type="ARBA" id="ARBA00023002"/>
    </source>
</evidence>
<dbReference type="Proteomes" id="UP001180724">
    <property type="component" value="Unassembled WGS sequence"/>
</dbReference>
<name>A0ABU3ALT7_9ACTN</name>
<dbReference type="EMBL" id="JAVRFH010000010">
    <property type="protein sequence ID" value="MDT0611153.1"/>
    <property type="molecule type" value="Genomic_DNA"/>
</dbReference>
<comment type="caution">
    <text evidence="2">The sequence shown here is derived from an EMBL/GenBank/DDBJ whole genome shotgun (WGS) entry which is preliminary data.</text>
</comment>
<dbReference type="RefSeq" id="WP_311572661.1">
    <property type="nucleotide sequence ID" value="NZ_JAVRFH010000010.1"/>
</dbReference>
<accession>A0ABU3ALT7</accession>
<dbReference type="SUPFAM" id="SSF51735">
    <property type="entry name" value="NAD(P)-binding Rossmann-fold domains"/>
    <property type="match status" value="1"/>
</dbReference>
<dbReference type="NCBIfam" id="NF004513">
    <property type="entry name" value="PRK05854.1"/>
    <property type="match status" value="1"/>
</dbReference>
<organism evidence="2 3">
    <name type="scientific">Streptomyces lancefieldiae</name>
    <dbReference type="NCBI Taxonomy" id="3075520"/>
    <lineage>
        <taxon>Bacteria</taxon>
        <taxon>Bacillati</taxon>
        <taxon>Actinomycetota</taxon>
        <taxon>Actinomycetes</taxon>
        <taxon>Kitasatosporales</taxon>
        <taxon>Streptomycetaceae</taxon>
        <taxon>Streptomyces</taxon>
    </lineage>
</organism>
<dbReference type="PANTHER" id="PTHR43157:SF31">
    <property type="entry name" value="PHOSPHATIDYLINOSITOL-GLYCAN BIOSYNTHESIS CLASS F PROTEIN"/>
    <property type="match status" value="1"/>
</dbReference>
<proteinExistence type="predicted"/>
<evidence type="ECO:0000313" key="2">
    <source>
        <dbReference type="EMBL" id="MDT0611153.1"/>
    </source>
</evidence>
<dbReference type="Gene3D" id="3.40.50.720">
    <property type="entry name" value="NAD(P)-binding Rossmann-like Domain"/>
    <property type="match status" value="1"/>
</dbReference>
<dbReference type="InterPro" id="IPR036291">
    <property type="entry name" value="NAD(P)-bd_dom_sf"/>
</dbReference>
<dbReference type="PANTHER" id="PTHR43157">
    <property type="entry name" value="PHOSPHATIDYLINOSITOL-GLYCAN BIOSYNTHESIS CLASS F PROTEIN-RELATED"/>
    <property type="match status" value="1"/>
</dbReference>
<dbReference type="NCBIfam" id="NF004846">
    <property type="entry name" value="PRK06197.1"/>
    <property type="match status" value="1"/>
</dbReference>
<keyword evidence="1" id="KW-0560">Oxidoreductase</keyword>
<reference evidence="2" key="1">
    <citation type="submission" date="2024-05" db="EMBL/GenBank/DDBJ databases">
        <title>30 novel species of actinomycetes from the DSMZ collection.</title>
        <authorList>
            <person name="Nouioui I."/>
        </authorList>
    </citation>
    <scope>NUCLEOTIDE SEQUENCE</scope>
    <source>
        <strain evidence="2">DSM 40712</strain>
    </source>
</reference>
<protein>
    <submittedName>
        <fullName evidence="2">Oxidoreductase</fullName>
    </submittedName>
</protein>